<feature type="transmembrane region" description="Helical" evidence="1">
    <location>
        <begin position="78"/>
        <end position="99"/>
    </location>
</feature>
<proteinExistence type="predicted"/>
<evidence type="ECO:0000313" key="2">
    <source>
        <dbReference type="EMBL" id="MET1490862.1"/>
    </source>
</evidence>
<keyword evidence="1" id="KW-0812">Transmembrane</keyword>
<dbReference type="InterPro" id="IPR009937">
    <property type="entry name" value="Phage_holin_3_6"/>
</dbReference>
<sequence length="128" mass="14293">MAGRETSSLIDRLSSVTDGILGIVQTRLSLLAVEVEEEGIRLGAGLFNLILAALFLAFGLFALAIFLTVLLWDSHRLLVIGLATLFFFVMAIFAGNNAWRRLKQGKRLFTDSVAELARDRELLRRDER</sequence>
<dbReference type="Pfam" id="PF07332">
    <property type="entry name" value="Phage_holin_3_6"/>
    <property type="match status" value="1"/>
</dbReference>
<feature type="transmembrane region" description="Helical" evidence="1">
    <location>
        <begin position="46"/>
        <end position="72"/>
    </location>
</feature>
<organism evidence="2 3">
    <name type="scientific">Uliginosibacterium paludis</name>
    <dbReference type="NCBI Taxonomy" id="1615952"/>
    <lineage>
        <taxon>Bacteria</taxon>
        <taxon>Pseudomonadati</taxon>
        <taxon>Pseudomonadota</taxon>
        <taxon>Betaproteobacteria</taxon>
        <taxon>Rhodocyclales</taxon>
        <taxon>Zoogloeaceae</taxon>
        <taxon>Uliginosibacterium</taxon>
    </lineage>
</organism>
<dbReference type="EMBL" id="JBEWLZ010000007">
    <property type="protein sequence ID" value="MET1490862.1"/>
    <property type="molecule type" value="Genomic_DNA"/>
</dbReference>
<keyword evidence="3" id="KW-1185">Reference proteome</keyword>
<evidence type="ECO:0000256" key="1">
    <source>
        <dbReference type="SAM" id="Phobius"/>
    </source>
</evidence>
<protein>
    <submittedName>
        <fullName evidence="2">Phage holin family protein</fullName>
    </submittedName>
</protein>
<evidence type="ECO:0000313" key="3">
    <source>
        <dbReference type="Proteomes" id="UP001548590"/>
    </source>
</evidence>
<dbReference type="RefSeq" id="WP_345925747.1">
    <property type="nucleotide sequence ID" value="NZ_JBDIVF010000002.1"/>
</dbReference>
<keyword evidence="1" id="KW-1133">Transmembrane helix</keyword>
<dbReference type="Proteomes" id="UP001548590">
    <property type="component" value="Unassembled WGS sequence"/>
</dbReference>
<keyword evidence="1" id="KW-0472">Membrane</keyword>
<reference evidence="2 3" key="1">
    <citation type="submission" date="2024-07" db="EMBL/GenBank/DDBJ databases">
        <title>Uliginosibacterium paludis KCTC:42655.</title>
        <authorList>
            <person name="Kim M.K."/>
        </authorList>
    </citation>
    <scope>NUCLEOTIDE SEQUENCE [LARGE SCALE GENOMIC DNA]</scope>
    <source>
        <strain evidence="2 3">KCTC 42655</strain>
    </source>
</reference>
<name>A0ABV2CTR4_9RHOO</name>
<comment type="caution">
    <text evidence="2">The sequence shown here is derived from an EMBL/GenBank/DDBJ whole genome shotgun (WGS) entry which is preliminary data.</text>
</comment>
<gene>
    <name evidence="2" type="ORF">ABVT11_13575</name>
</gene>
<accession>A0ABV2CTR4</accession>